<feature type="transmembrane region" description="Helical" evidence="2">
    <location>
        <begin position="227"/>
        <end position="246"/>
    </location>
</feature>
<keyword evidence="2" id="KW-0472">Membrane</keyword>
<evidence type="ECO:0000313" key="3">
    <source>
        <dbReference type="EMBL" id="ETO10447.1"/>
    </source>
</evidence>
<reference evidence="3 4" key="1">
    <citation type="journal article" date="2013" name="Curr. Biol.">
        <title>The Genome of the Foraminiferan Reticulomyxa filosa.</title>
        <authorList>
            <person name="Glockner G."/>
            <person name="Hulsmann N."/>
            <person name="Schleicher M."/>
            <person name="Noegel A.A."/>
            <person name="Eichinger L."/>
            <person name="Gallinger C."/>
            <person name="Pawlowski J."/>
            <person name="Sierra R."/>
            <person name="Euteneuer U."/>
            <person name="Pillet L."/>
            <person name="Moustafa A."/>
            <person name="Platzer M."/>
            <person name="Groth M."/>
            <person name="Szafranski K."/>
            <person name="Schliwa M."/>
        </authorList>
    </citation>
    <scope>NUCLEOTIDE SEQUENCE [LARGE SCALE GENOMIC DNA]</scope>
</reference>
<dbReference type="Proteomes" id="UP000023152">
    <property type="component" value="Unassembled WGS sequence"/>
</dbReference>
<gene>
    <name evidence="3" type="ORF">RFI_26928</name>
</gene>
<proteinExistence type="predicted"/>
<evidence type="ECO:0000256" key="1">
    <source>
        <dbReference type="SAM" id="MobiDB-lite"/>
    </source>
</evidence>
<keyword evidence="4" id="KW-1185">Reference proteome</keyword>
<sequence>MWKVFEINFLYNEDNKKIQLVIIVSTNSDYNFDLVHFSLKPKRRGKRGERQMSTKEKQDGGKEKKKKKKSNNNKINKLKNTKTFSATCYSFGTLTTLKAKLFILCLHTINLLSLLWSILSFFITFYFGVGSAFVDPFFNPSKKKSSHTWCIVRSSVRVHSIWACLSTTGCHQSTSLFVRCCLLFGNVLERMTLFVFLLNCSENQLKKKKNKKLLGPRAFKKKKSTKFFVCFFFLFLFLFFFELTHLSPWL</sequence>
<keyword evidence="2" id="KW-1133">Transmembrane helix</keyword>
<feature type="region of interest" description="Disordered" evidence="1">
    <location>
        <begin position="42"/>
        <end position="73"/>
    </location>
</feature>
<feature type="transmembrane region" description="Helical" evidence="2">
    <location>
        <begin position="101"/>
        <end position="127"/>
    </location>
</feature>
<feature type="compositionally biased region" description="Basic residues" evidence="1">
    <location>
        <begin position="63"/>
        <end position="73"/>
    </location>
</feature>
<accession>X6MAG3</accession>
<comment type="caution">
    <text evidence="3">The sequence shown here is derived from an EMBL/GenBank/DDBJ whole genome shotgun (WGS) entry which is preliminary data.</text>
</comment>
<dbReference type="EMBL" id="ASPP01023466">
    <property type="protein sequence ID" value="ETO10447.1"/>
    <property type="molecule type" value="Genomic_DNA"/>
</dbReference>
<keyword evidence="2" id="KW-0812">Transmembrane</keyword>
<evidence type="ECO:0000256" key="2">
    <source>
        <dbReference type="SAM" id="Phobius"/>
    </source>
</evidence>
<feature type="compositionally biased region" description="Basic and acidic residues" evidence="1">
    <location>
        <begin position="48"/>
        <end position="62"/>
    </location>
</feature>
<organism evidence="3 4">
    <name type="scientific">Reticulomyxa filosa</name>
    <dbReference type="NCBI Taxonomy" id="46433"/>
    <lineage>
        <taxon>Eukaryota</taxon>
        <taxon>Sar</taxon>
        <taxon>Rhizaria</taxon>
        <taxon>Retaria</taxon>
        <taxon>Foraminifera</taxon>
        <taxon>Monothalamids</taxon>
        <taxon>Reticulomyxidae</taxon>
        <taxon>Reticulomyxa</taxon>
    </lineage>
</organism>
<name>X6MAG3_RETFI</name>
<evidence type="ECO:0000313" key="4">
    <source>
        <dbReference type="Proteomes" id="UP000023152"/>
    </source>
</evidence>
<protein>
    <submittedName>
        <fullName evidence="3">Uncharacterized protein</fullName>
    </submittedName>
</protein>
<dbReference type="AlphaFoldDB" id="X6MAG3"/>